<dbReference type="InterPro" id="IPR038765">
    <property type="entry name" value="Papain-like_cys_pep_sf"/>
</dbReference>
<evidence type="ECO:0000256" key="8">
    <source>
        <dbReference type="ARBA" id="ARBA00022927"/>
    </source>
</evidence>
<keyword evidence="7" id="KW-0788">Thiol protease</keyword>
<dbReference type="GO" id="GO:0005737">
    <property type="term" value="C:cytoplasm"/>
    <property type="evidence" value="ECO:0000318"/>
    <property type="project" value="GO_Central"/>
</dbReference>
<evidence type="ECO:0000256" key="2">
    <source>
        <dbReference type="ARBA" id="ARBA00010958"/>
    </source>
</evidence>
<dbReference type="KEGG" id="mbr:MONBRDRAFT_37862"/>
<evidence type="ECO:0000256" key="1">
    <source>
        <dbReference type="ARBA" id="ARBA00004496"/>
    </source>
</evidence>
<keyword evidence="4 11" id="KW-0963">Cytoplasm</keyword>
<keyword evidence="5 11" id="KW-0645">Protease</keyword>
<dbReference type="GO" id="GO:0000423">
    <property type="term" value="P:mitophagy"/>
    <property type="evidence" value="ECO:0000318"/>
    <property type="project" value="GO_Central"/>
</dbReference>
<dbReference type="FunCoup" id="A9V4A9">
    <property type="interactions" value="905"/>
</dbReference>
<keyword evidence="14" id="KW-1185">Reference proteome</keyword>
<organism evidence="13 14">
    <name type="scientific">Monosiga brevicollis</name>
    <name type="common">Choanoflagellate</name>
    <dbReference type="NCBI Taxonomy" id="81824"/>
    <lineage>
        <taxon>Eukaryota</taxon>
        <taxon>Choanoflagellata</taxon>
        <taxon>Craspedida</taxon>
        <taxon>Salpingoecidae</taxon>
        <taxon>Monosiga</taxon>
    </lineage>
</organism>
<evidence type="ECO:0000256" key="7">
    <source>
        <dbReference type="ARBA" id="ARBA00022807"/>
    </source>
</evidence>
<dbReference type="GO" id="GO:0004197">
    <property type="term" value="F:cysteine-type endopeptidase activity"/>
    <property type="evidence" value="ECO:0000318"/>
    <property type="project" value="GO_Central"/>
</dbReference>
<dbReference type="Pfam" id="PF03416">
    <property type="entry name" value="Peptidase_C54"/>
    <property type="match status" value="1"/>
</dbReference>
<dbReference type="OMA" id="KMAGDWY"/>
<evidence type="ECO:0000256" key="3">
    <source>
        <dbReference type="ARBA" id="ARBA00022448"/>
    </source>
</evidence>
<dbReference type="GO" id="GO:0000045">
    <property type="term" value="P:autophagosome assembly"/>
    <property type="evidence" value="ECO:0000318"/>
    <property type="project" value="GO_Central"/>
</dbReference>
<evidence type="ECO:0000313" key="14">
    <source>
        <dbReference type="Proteomes" id="UP000001357"/>
    </source>
</evidence>
<evidence type="ECO:0000256" key="5">
    <source>
        <dbReference type="ARBA" id="ARBA00022670"/>
    </source>
</evidence>
<dbReference type="InParanoid" id="A9V4A9"/>
<dbReference type="EC" id="3.4.22.-" evidence="11"/>
<feature type="domain" description="Peptidase C54 catalytic" evidence="12">
    <location>
        <begin position="45"/>
        <end position="302"/>
    </location>
</feature>
<dbReference type="GO" id="GO:0019786">
    <property type="term" value="F:protein-phosphatidylethanolamide deconjugating activity"/>
    <property type="evidence" value="ECO:0000318"/>
    <property type="project" value="GO_Central"/>
</dbReference>
<dbReference type="InterPro" id="IPR005078">
    <property type="entry name" value="Peptidase_C54"/>
</dbReference>
<gene>
    <name evidence="13" type="ORF">MONBRDRAFT_37862</name>
</gene>
<evidence type="ECO:0000256" key="6">
    <source>
        <dbReference type="ARBA" id="ARBA00022801"/>
    </source>
</evidence>
<dbReference type="PANTHER" id="PTHR22624">
    <property type="entry name" value="CYSTEINE PROTEASE ATG4"/>
    <property type="match status" value="1"/>
</dbReference>
<dbReference type="SUPFAM" id="SSF54001">
    <property type="entry name" value="Cysteine proteinases"/>
    <property type="match status" value="1"/>
</dbReference>
<dbReference type="EMBL" id="CH991558">
    <property type="protein sequence ID" value="EDQ87583.1"/>
    <property type="molecule type" value="Genomic_DNA"/>
</dbReference>
<keyword evidence="6 11" id="KW-0378">Hydrolase</keyword>
<protein>
    <recommendedName>
        <fullName evidence="11">Cysteine protease</fullName>
        <ecNumber evidence="11">3.4.22.-</ecNumber>
    </recommendedName>
</protein>
<dbReference type="Proteomes" id="UP000001357">
    <property type="component" value="Unassembled WGS sequence"/>
</dbReference>
<accession>A9V4A9</accession>
<proteinExistence type="inferred from homology"/>
<comment type="similarity">
    <text evidence="2 11">Belongs to the peptidase C54 family.</text>
</comment>
<dbReference type="GeneID" id="5892844"/>
<reference evidence="13 14" key="1">
    <citation type="journal article" date="2008" name="Nature">
        <title>The genome of the choanoflagellate Monosiga brevicollis and the origin of metazoans.</title>
        <authorList>
            <consortium name="JGI Sequencing"/>
            <person name="King N."/>
            <person name="Westbrook M.J."/>
            <person name="Young S.L."/>
            <person name="Kuo A."/>
            <person name="Abedin M."/>
            <person name="Chapman J."/>
            <person name="Fairclough S."/>
            <person name="Hellsten U."/>
            <person name="Isogai Y."/>
            <person name="Letunic I."/>
            <person name="Marr M."/>
            <person name="Pincus D."/>
            <person name="Putnam N."/>
            <person name="Rokas A."/>
            <person name="Wright K.J."/>
            <person name="Zuzow R."/>
            <person name="Dirks W."/>
            <person name="Good M."/>
            <person name="Goodstein D."/>
            <person name="Lemons D."/>
            <person name="Li W."/>
            <person name="Lyons J.B."/>
            <person name="Morris A."/>
            <person name="Nichols S."/>
            <person name="Richter D.J."/>
            <person name="Salamov A."/>
            <person name="Bork P."/>
            <person name="Lim W.A."/>
            <person name="Manning G."/>
            <person name="Miller W.T."/>
            <person name="McGinnis W."/>
            <person name="Shapiro H."/>
            <person name="Tjian R."/>
            <person name="Grigoriev I.V."/>
            <person name="Rokhsar D."/>
        </authorList>
    </citation>
    <scope>NUCLEOTIDE SEQUENCE [LARGE SCALE GENOMIC DNA]</scope>
    <source>
        <strain evidence="14">MX1 / ATCC 50154</strain>
    </source>
</reference>
<dbReference type="GO" id="GO:0015031">
    <property type="term" value="P:protein transport"/>
    <property type="evidence" value="ECO:0007669"/>
    <property type="project" value="UniProtKB-KW"/>
</dbReference>
<dbReference type="eggNOG" id="KOG2674">
    <property type="taxonomic scope" value="Eukaryota"/>
</dbReference>
<evidence type="ECO:0000313" key="13">
    <source>
        <dbReference type="EMBL" id="EDQ87583.1"/>
    </source>
</evidence>
<keyword evidence="8 11" id="KW-0653">Protein transport</keyword>
<dbReference type="GO" id="GO:0035973">
    <property type="term" value="P:aggrephagy"/>
    <property type="evidence" value="ECO:0000318"/>
    <property type="project" value="GO_Central"/>
</dbReference>
<dbReference type="GO" id="GO:0016485">
    <property type="term" value="P:protein processing"/>
    <property type="evidence" value="ECO:0000318"/>
    <property type="project" value="GO_Central"/>
</dbReference>
<keyword evidence="3" id="KW-0813">Transport</keyword>
<evidence type="ECO:0000256" key="11">
    <source>
        <dbReference type="RuleBase" id="RU363115"/>
    </source>
</evidence>
<comment type="function">
    <text evidence="11">Cysteine protease that plays a key role in autophagy by mediating both proteolytic activation and delipidation of ATG8 family proteins.</text>
</comment>
<dbReference type="AlphaFoldDB" id="A9V4A9"/>
<evidence type="ECO:0000259" key="12">
    <source>
        <dbReference type="Pfam" id="PF03416"/>
    </source>
</evidence>
<dbReference type="RefSeq" id="XP_001747503.1">
    <property type="nucleotide sequence ID" value="XM_001747451.1"/>
</dbReference>
<dbReference type="STRING" id="81824.A9V4A9"/>
<keyword evidence="9 11" id="KW-0072">Autophagy</keyword>
<evidence type="ECO:0000256" key="10">
    <source>
        <dbReference type="ARBA" id="ARBA00029362"/>
    </source>
</evidence>
<dbReference type="PANTHER" id="PTHR22624:SF49">
    <property type="entry name" value="CYSTEINE PROTEASE"/>
    <property type="match status" value="1"/>
</dbReference>
<comment type="subcellular location">
    <subcellularLocation>
        <location evidence="1 11">Cytoplasm</location>
    </subcellularLocation>
</comment>
<sequence>MAHAVFTYDVGDLEHEEGFADEVEHTVIILGREFKFKYTDQGSRDEIRSRASAFLWFTYRNSEYAIGDSPRHKTDRGWGCTLRVGQMIVGEALQRCHCPRDYDKLSYPSEAARMSILKEFEDRPDRVLSVHAMAMQSKFVGKRAGQWHTPTDVAHVLRLAVNEQEAMGLQVHVAMDSMVVLDDLRKLFRADRATLLFVPLRLGIDIVQAEMIPAVKRFFHSPSALGIMGGRPGAAHYFIGYMDHNLLLLDPHTTQDPLRAGSQDALVSCRCSRPMLLDLDKVDPTMCLAFLLTDEESLQRFADDYNASVEETGVRLFSMLDTKSFASSVAVASSLAEEEEFSDDDFEVINMSAMS</sequence>
<dbReference type="GO" id="GO:0034727">
    <property type="term" value="P:piecemeal microautophagy of the nucleus"/>
    <property type="evidence" value="ECO:0000318"/>
    <property type="project" value="GO_Central"/>
</dbReference>
<dbReference type="InterPro" id="IPR046792">
    <property type="entry name" value="Peptidase_C54_cat"/>
</dbReference>
<evidence type="ECO:0000256" key="4">
    <source>
        <dbReference type="ARBA" id="ARBA00022490"/>
    </source>
</evidence>
<comment type="catalytic activity">
    <reaction evidence="10">
        <text>[protein]-C-terminal L-amino acid-glycyl-phosphatidylethanolamide + H2O = [protein]-C-terminal L-amino acid-glycine + a 1,2-diacyl-sn-glycero-3-phosphoethanolamine</text>
        <dbReference type="Rhea" id="RHEA:67548"/>
        <dbReference type="Rhea" id="RHEA-COMP:17323"/>
        <dbReference type="Rhea" id="RHEA-COMP:17324"/>
        <dbReference type="ChEBI" id="CHEBI:15377"/>
        <dbReference type="ChEBI" id="CHEBI:64612"/>
        <dbReference type="ChEBI" id="CHEBI:172940"/>
        <dbReference type="ChEBI" id="CHEBI:172941"/>
    </reaction>
    <physiologicalReaction direction="left-to-right" evidence="10">
        <dbReference type="Rhea" id="RHEA:67549"/>
    </physiologicalReaction>
</comment>
<name>A9V4A9_MONBE</name>
<evidence type="ECO:0000256" key="9">
    <source>
        <dbReference type="ARBA" id="ARBA00023006"/>
    </source>
</evidence>